<gene>
    <name evidence="1" type="ORF">ACFSW6_16495</name>
</gene>
<evidence type="ECO:0000313" key="1">
    <source>
        <dbReference type="EMBL" id="MFD2755675.1"/>
    </source>
</evidence>
<dbReference type="Proteomes" id="UP001597463">
    <property type="component" value="Unassembled WGS sequence"/>
</dbReference>
<protein>
    <recommendedName>
        <fullName evidence="3">DUF3168 domain-containing protein</fullName>
    </recommendedName>
</protein>
<evidence type="ECO:0000313" key="2">
    <source>
        <dbReference type="Proteomes" id="UP001597463"/>
    </source>
</evidence>
<sequence>MAAETTIFWRAAADLSALLSSRIDPGVQVFMRRARGLPQSVKKCVVIRVPLARASTGAGQGVPSLWGSHLQVDCLVRSCSDVDAQADALMGSVIEALKPEFTRGTPVAGMELAQIEWDDDYDGESSVCISISYQLRHAGPFGGGVRVKT</sequence>
<accession>A0ABW5UR02</accession>
<comment type="caution">
    <text evidence="1">The sequence shown here is derived from an EMBL/GenBank/DDBJ whole genome shotgun (WGS) entry which is preliminary data.</text>
</comment>
<reference evidence="2" key="1">
    <citation type="journal article" date="2019" name="Int. J. Syst. Evol. Microbiol.">
        <title>The Global Catalogue of Microorganisms (GCM) 10K type strain sequencing project: providing services to taxonomists for standard genome sequencing and annotation.</title>
        <authorList>
            <consortium name="The Broad Institute Genomics Platform"/>
            <consortium name="The Broad Institute Genome Sequencing Center for Infectious Disease"/>
            <person name="Wu L."/>
            <person name="Ma J."/>
        </authorList>
    </citation>
    <scope>NUCLEOTIDE SEQUENCE [LARGE SCALE GENOMIC DNA]</scope>
    <source>
        <strain evidence="2">TISTR 1906</strain>
    </source>
</reference>
<evidence type="ECO:0008006" key="3">
    <source>
        <dbReference type="Google" id="ProtNLM"/>
    </source>
</evidence>
<dbReference type="EMBL" id="JBHUMV010000007">
    <property type="protein sequence ID" value="MFD2755675.1"/>
    <property type="molecule type" value="Genomic_DNA"/>
</dbReference>
<organism evidence="1 2">
    <name type="scientific">Comamonas terrae</name>
    <dbReference type="NCBI Taxonomy" id="673548"/>
    <lineage>
        <taxon>Bacteria</taxon>
        <taxon>Pseudomonadati</taxon>
        <taxon>Pseudomonadota</taxon>
        <taxon>Betaproteobacteria</taxon>
        <taxon>Burkholderiales</taxon>
        <taxon>Comamonadaceae</taxon>
        <taxon>Comamonas</taxon>
    </lineage>
</organism>
<dbReference type="RefSeq" id="WP_157082134.1">
    <property type="nucleotide sequence ID" value="NZ_BCNT01000017.1"/>
</dbReference>
<name>A0ABW5UR02_9BURK</name>
<proteinExistence type="predicted"/>
<keyword evidence="2" id="KW-1185">Reference proteome</keyword>